<evidence type="ECO:0000256" key="2">
    <source>
        <dbReference type="SAM" id="Phobius"/>
    </source>
</evidence>
<organism evidence="3 4">
    <name type="scientific">Streptacidiphilus fuscans</name>
    <dbReference type="NCBI Taxonomy" id="2789292"/>
    <lineage>
        <taxon>Bacteria</taxon>
        <taxon>Bacillati</taxon>
        <taxon>Actinomycetota</taxon>
        <taxon>Actinomycetes</taxon>
        <taxon>Kitasatosporales</taxon>
        <taxon>Streptomycetaceae</taxon>
        <taxon>Streptacidiphilus</taxon>
    </lineage>
</organism>
<dbReference type="EMBL" id="JADPRT010000017">
    <property type="protein sequence ID" value="MBF9072564.1"/>
    <property type="molecule type" value="Genomic_DNA"/>
</dbReference>
<keyword evidence="2" id="KW-0472">Membrane</keyword>
<proteinExistence type="predicted"/>
<accession>A0A931B8R1</accession>
<dbReference type="Proteomes" id="UP000657385">
    <property type="component" value="Unassembled WGS sequence"/>
</dbReference>
<name>A0A931B8R1_9ACTN</name>
<dbReference type="RefSeq" id="WP_196197736.1">
    <property type="nucleotide sequence ID" value="NZ_JADPRT010000017.1"/>
</dbReference>
<keyword evidence="4" id="KW-1185">Reference proteome</keyword>
<gene>
    <name evidence="3" type="ORF">I2501_31560</name>
</gene>
<reference evidence="3" key="1">
    <citation type="submission" date="2020-11" db="EMBL/GenBank/DDBJ databases">
        <title>Isolation and identification of active actinomycetes.</title>
        <authorList>
            <person name="Yu B."/>
        </authorList>
    </citation>
    <scope>NUCLEOTIDE SEQUENCE</scope>
    <source>
        <strain evidence="3">NEAU-YB345</strain>
    </source>
</reference>
<feature type="transmembrane region" description="Helical" evidence="2">
    <location>
        <begin position="6"/>
        <end position="23"/>
    </location>
</feature>
<evidence type="ECO:0000313" key="3">
    <source>
        <dbReference type="EMBL" id="MBF9072564.1"/>
    </source>
</evidence>
<evidence type="ECO:0000256" key="1">
    <source>
        <dbReference type="SAM" id="MobiDB-lite"/>
    </source>
</evidence>
<sequence length="64" mass="7055">MPVVTLSAALMTLTAAALIVALWRWDHYARRALAESWSLLDDAEYPEDAKDQATEPQKPVSQAA</sequence>
<evidence type="ECO:0000313" key="4">
    <source>
        <dbReference type="Proteomes" id="UP000657385"/>
    </source>
</evidence>
<keyword evidence="2" id="KW-0812">Transmembrane</keyword>
<feature type="region of interest" description="Disordered" evidence="1">
    <location>
        <begin position="45"/>
        <end position="64"/>
    </location>
</feature>
<protein>
    <submittedName>
        <fullName evidence="3">Uncharacterized protein</fullName>
    </submittedName>
</protein>
<comment type="caution">
    <text evidence="3">The sequence shown here is derived from an EMBL/GenBank/DDBJ whole genome shotgun (WGS) entry which is preliminary data.</text>
</comment>
<dbReference type="AlphaFoldDB" id="A0A931B8R1"/>
<keyword evidence="2" id="KW-1133">Transmembrane helix</keyword>